<organism evidence="4 5">
    <name type="scientific">Elasticomyces elasticus</name>
    <dbReference type="NCBI Taxonomy" id="574655"/>
    <lineage>
        <taxon>Eukaryota</taxon>
        <taxon>Fungi</taxon>
        <taxon>Dikarya</taxon>
        <taxon>Ascomycota</taxon>
        <taxon>Pezizomycotina</taxon>
        <taxon>Dothideomycetes</taxon>
        <taxon>Dothideomycetidae</taxon>
        <taxon>Mycosphaerellales</taxon>
        <taxon>Teratosphaeriaceae</taxon>
        <taxon>Elasticomyces</taxon>
    </lineage>
</organism>
<dbReference type="GO" id="GO:0006298">
    <property type="term" value="P:mismatch repair"/>
    <property type="evidence" value="ECO:0007669"/>
    <property type="project" value="TreeGrafter"/>
</dbReference>
<accession>A0AAN7W2Q5</accession>
<dbReference type="GO" id="GO:0005662">
    <property type="term" value="C:DNA replication factor A complex"/>
    <property type="evidence" value="ECO:0007669"/>
    <property type="project" value="TreeGrafter"/>
</dbReference>
<evidence type="ECO:0000313" key="4">
    <source>
        <dbReference type="EMBL" id="KAK5698794.1"/>
    </source>
</evidence>
<evidence type="ECO:0000256" key="3">
    <source>
        <dbReference type="ARBA" id="ARBA00023242"/>
    </source>
</evidence>
<dbReference type="GO" id="GO:0003684">
    <property type="term" value="F:damaged DNA binding"/>
    <property type="evidence" value="ECO:0007669"/>
    <property type="project" value="TreeGrafter"/>
</dbReference>
<dbReference type="AlphaFoldDB" id="A0AAN7W2Q5"/>
<protein>
    <recommendedName>
        <fullName evidence="6">Replication factor A protein 3</fullName>
    </recommendedName>
</protein>
<sequence length="152" mass="17004">MHVTESAMPRALAPKERVFLNFDATSSVNVKHLNTEPFTYAIMSTEATPRINAPYLDQFQHRTVRILGKVRQLRGESATIDASGDIQVHLTRDSHLQLNHAVEIIGKVQADLSVRVMASTDFGPEGGIDFASVDAVVDATHRYHEIFYEKEQ</sequence>
<reference evidence="4" key="1">
    <citation type="submission" date="2023-08" db="EMBL/GenBank/DDBJ databases">
        <title>Black Yeasts Isolated from many extreme environments.</title>
        <authorList>
            <person name="Coleine C."/>
            <person name="Stajich J.E."/>
            <person name="Selbmann L."/>
        </authorList>
    </citation>
    <scope>NUCLEOTIDE SEQUENCE</scope>
    <source>
        <strain evidence="4">CCFEE 5810</strain>
    </source>
</reference>
<evidence type="ECO:0000256" key="2">
    <source>
        <dbReference type="ARBA" id="ARBA00009761"/>
    </source>
</evidence>
<dbReference type="EMBL" id="JAVRQU010000009">
    <property type="protein sequence ID" value="KAK5698794.1"/>
    <property type="molecule type" value="Genomic_DNA"/>
</dbReference>
<dbReference type="GO" id="GO:0035861">
    <property type="term" value="C:site of double-strand break"/>
    <property type="evidence" value="ECO:0007669"/>
    <property type="project" value="TreeGrafter"/>
</dbReference>
<dbReference type="PANTHER" id="PTHR15114:SF1">
    <property type="entry name" value="REPLICATION PROTEIN A 14 KDA SUBUNIT"/>
    <property type="match status" value="1"/>
</dbReference>
<dbReference type="Proteomes" id="UP001310594">
    <property type="component" value="Unassembled WGS sequence"/>
</dbReference>
<dbReference type="Pfam" id="PF08661">
    <property type="entry name" value="Rep_fac-A_3"/>
    <property type="match status" value="1"/>
</dbReference>
<dbReference type="GO" id="GO:0000724">
    <property type="term" value="P:double-strand break repair via homologous recombination"/>
    <property type="evidence" value="ECO:0007669"/>
    <property type="project" value="TreeGrafter"/>
</dbReference>
<dbReference type="InterPro" id="IPR013970">
    <property type="entry name" value="Rfa2"/>
</dbReference>
<evidence type="ECO:0000313" key="5">
    <source>
        <dbReference type="Proteomes" id="UP001310594"/>
    </source>
</evidence>
<dbReference type="FunFam" id="2.40.50.140:FF:000271">
    <property type="entry name" value="Similar to ssDNA binding protein Ssb3"/>
    <property type="match status" value="1"/>
</dbReference>
<dbReference type="GO" id="GO:0006260">
    <property type="term" value="P:DNA replication"/>
    <property type="evidence" value="ECO:0007669"/>
    <property type="project" value="InterPro"/>
</dbReference>
<comment type="subcellular location">
    <subcellularLocation>
        <location evidence="1">Nucleus</location>
    </subcellularLocation>
</comment>
<name>A0AAN7W2Q5_9PEZI</name>
<keyword evidence="3" id="KW-0539">Nucleus</keyword>
<dbReference type="GO" id="GO:0003697">
    <property type="term" value="F:single-stranded DNA binding"/>
    <property type="evidence" value="ECO:0007669"/>
    <property type="project" value="TreeGrafter"/>
</dbReference>
<dbReference type="InterPro" id="IPR012340">
    <property type="entry name" value="NA-bd_OB-fold"/>
</dbReference>
<dbReference type="GO" id="GO:0006284">
    <property type="term" value="P:base-excision repair"/>
    <property type="evidence" value="ECO:0007669"/>
    <property type="project" value="TreeGrafter"/>
</dbReference>
<dbReference type="GO" id="GO:0006289">
    <property type="term" value="P:nucleotide-excision repair"/>
    <property type="evidence" value="ECO:0007669"/>
    <property type="project" value="TreeGrafter"/>
</dbReference>
<dbReference type="SUPFAM" id="SSF50249">
    <property type="entry name" value="Nucleic acid-binding proteins"/>
    <property type="match status" value="1"/>
</dbReference>
<dbReference type="Gene3D" id="2.40.50.140">
    <property type="entry name" value="Nucleic acid-binding proteins"/>
    <property type="match status" value="1"/>
</dbReference>
<dbReference type="PANTHER" id="PTHR15114">
    <property type="entry name" value="REPLICATION PROTEIN A3"/>
    <property type="match status" value="1"/>
</dbReference>
<evidence type="ECO:0008006" key="6">
    <source>
        <dbReference type="Google" id="ProtNLM"/>
    </source>
</evidence>
<proteinExistence type="inferred from homology"/>
<dbReference type="CDD" id="cd04479">
    <property type="entry name" value="RPA3"/>
    <property type="match status" value="1"/>
</dbReference>
<comment type="caution">
    <text evidence="4">The sequence shown here is derived from an EMBL/GenBank/DDBJ whole genome shotgun (WGS) entry which is preliminary data.</text>
</comment>
<evidence type="ECO:0000256" key="1">
    <source>
        <dbReference type="ARBA" id="ARBA00004123"/>
    </source>
</evidence>
<gene>
    <name evidence="4" type="ORF">LTR97_006442</name>
</gene>
<comment type="similarity">
    <text evidence="2">Belongs to the replication factor A protein 3 family.</text>
</comment>